<evidence type="ECO:0000313" key="2">
    <source>
        <dbReference type="EMBL" id="VEL36925.1"/>
    </source>
</evidence>
<feature type="region of interest" description="Disordered" evidence="1">
    <location>
        <begin position="24"/>
        <end position="46"/>
    </location>
</feature>
<name>A0A3S5ASV0_9PLAT</name>
<dbReference type="EMBL" id="CAAALY010253571">
    <property type="protein sequence ID" value="VEL36925.1"/>
    <property type="molecule type" value="Genomic_DNA"/>
</dbReference>
<evidence type="ECO:0000313" key="3">
    <source>
        <dbReference type="Proteomes" id="UP000784294"/>
    </source>
</evidence>
<accession>A0A3S5ASV0</accession>
<reference evidence="2" key="1">
    <citation type="submission" date="2018-11" db="EMBL/GenBank/DDBJ databases">
        <authorList>
            <consortium name="Pathogen Informatics"/>
        </authorList>
    </citation>
    <scope>NUCLEOTIDE SEQUENCE</scope>
</reference>
<gene>
    <name evidence="2" type="ORF">PXEA_LOCUS30365</name>
</gene>
<organism evidence="2 3">
    <name type="scientific">Protopolystoma xenopodis</name>
    <dbReference type="NCBI Taxonomy" id="117903"/>
    <lineage>
        <taxon>Eukaryota</taxon>
        <taxon>Metazoa</taxon>
        <taxon>Spiralia</taxon>
        <taxon>Lophotrochozoa</taxon>
        <taxon>Platyhelminthes</taxon>
        <taxon>Monogenea</taxon>
        <taxon>Polyopisthocotylea</taxon>
        <taxon>Polystomatidea</taxon>
        <taxon>Polystomatidae</taxon>
        <taxon>Protopolystoma</taxon>
    </lineage>
</organism>
<dbReference type="Proteomes" id="UP000784294">
    <property type="component" value="Unassembled WGS sequence"/>
</dbReference>
<sequence length="190" mass="21056">MQPWTKWNAYNSGERVFVGHSRTEPVASEGVSSSSSSSSLGRLSPAKPASDCLAIIRPLRGAECPVLVKAESTSREAIFKRSFSPVWKHTDSTLTRWPFHSVNRQIPRHTRVASATRHKGVFCQVQQPVGLKCPFLVVLTTPDVVMPVLVLKWTPSCCRALGGQLTLERLLKRVPILARLYIHSLVSVTE</sequence>
<protein>
    <submittedName>
        <fullName evidence="2">Uncharacterized protein</fullName>
    </submittedName>
</protein>
<dbReference type="AlphaFoldDB" id="A0A3S5ASV0"/>
<proteinExistence type="predicted"/>
<keyword evidence="3" id="KW-1185">Reference proteome</keyword>
<comment type="caution">
    <text evidence="2">The sequence shown here is derived from an EMBL/GenBank/DDBJ whole genome shotgun (WGS) entry which is preliminary data.</text>
</comment>
<evidence type="ECO:0000256" key="1">
    <source>
        <dbReference type="SAM" id="MobiDB-lite"/>
    </source>
</evidence>